<evidence type="ECO:0000313" key="2">
    <source>
        <dbReference type="Proteomes" id="UP000240996"/>
    </source>
</evidence>
<accession>A0A2T4YN22</accession>
<dbReference type="RefSeq" id="WP_146163708.1">
    <property type="nucleotide sequence ID" value="NZ_JASPFS010000001.1"/>
</dbReference>
<reference evidence="1 2" key="1">
    <citation type="submission" date="2018-04" db="EMBL/GenBank/DDBJ databases">
        <title>Genomic Encyclopedia of Type Strains, Phase III (KMG-III): the genomes of soil and plant-associated and newly described type strains.</title>
        <authorList>
            <person name="Whitman W."/>
        </authorList>
    </citation>
    <scope>NUCLEOTIDE SEQUENCE [LARGE SCALE GENOMIC DNA]</scope>
    <source>
        <strain evidence="1 2">NW12</strain>
    </source>
</reference>
<sequence length="76" mass="8256">MSAAPYWPRMLKRANAAKYCELTPQQFDAEVFAGRLPGSVAMSGGPRWDRAALDASLDEMSGGVNDWRKDQPGLAA</sequence>
<comment type="caution">
    <text evidence="1">The sequence shown here is derived from an EMBL/GenBank/DDBJ whole genome shotgun (WGS) entry which is preliminary data.</text>
</comment>
<dbReference type="EMBL" id="PZZN01000003">
    <property type="protein sequence ID" value="PTM44798.1"/>
    <property type="molecule type" value="Genomic_DNA"/>
</dbReference>
<evidence type="ECO:0000313" key="1">
    <source>
        <dbReference type="EMBL" id="PTM44798.1"/>
    </source>
</evidence>
<dbReference type="Proteomes" id="UP000240996">
    <property type="component" value="Unassembled WGS sequence"/>
</dbReference>
<proteinExistence type="predicted"/>
<protein>
    <submittedName>
        <fullName evidence="1">Uncharacterized protein</fullName>
    </submittedName>
</protein>
<organism evidence="1 2">
    <name type="scientific">Sphingomonas aerolata</name>
    <dbReference type="NCBI Taxonomy" id="185951"/>
    <lineage>
        <taxon>Bacteria</taxon>
        <taxon>Pseudomonadati</taxon>
        <taxon>Pseudomonadota</taxon>
        <taxon>Alphaproteobacteria</taxon>
        <taxon>Sphingomonadales</taxon>
        <taxon>Sphingomonadaceae</taxon>
        <taxon>Sphingomonas</taxon>
    </lineage>
</organism>
<gene>
    <name evidence="1" type="ORF">C8J24_3009</name>
</gene>
<keyword evidence="2" id="KW-1185">Reference proteome</keyword>
<dbReference type="AlphaFoldDB" id="A0A2T4YN22"/>
<name>A0A2T4YN22_9SPHN</name>